<organism evidence="3 4">
    <name type="scientific">Aspergillus arachidicola</name>
    <dbReference type="NCBI Taxonomy" id="656916"/>
    <lineage>
        <taxon>Eukaryota</taxon>
        <taxon>Fungi</taxon>
        <taxon>Dikarya</taxon>
        <taxon>Ascomycota</taxon>
        <taxon>Pezizomycotina</taxon>
        <taxon>Eurotiomycetes</taxon>
        <taxon>Eurotiomycetidae</taxon>
        <taxon>Eurotiales</taxon>
        <taxon>Aspergillaceae</taxon>
        <taxon>Aspergillus</taxon>
        <taxon>Aspergillus subgen. Circumdati</taxon>
    </lineage>
</organism>
<protein>
    <submittedName>
        <fullName evidence="3">Uncharacterized protein</fullName>
    </submittedName>
</protein>
<feature type="compositionally biased region" description="Polar residues" evidence="1">
    <location>
        <begin position="82"/>
        <end position="97"/>
    </location>
</feature>
<reference evidence="2" key="2">
    <citation type="submission" date="2019-04" db="EMBL/GenBank/DDBJ databases">
        <title>Friends and foes A comparative genomics study of 23 Aspergillus species from section Flavi.</title>
        <authorList>
            <consortium name="DOE Joint Genome Institute"/>
            <person name="Kjaerbolling I."/>
            <person name="Vesth T."/>
            <person name="Frisvad J.C."/>
            <person name="Nybo J.L."/>
            <person name="Theobald S."/>
            <person name="Kildgaard S."/>
            <person name="Isbrandt T."/>
            <person name="Kuo A."/>
            <person name="Sato A."/>
            <person name="Lyhne E.K."/>
            <person name="Kogle M.E."/>
            <person name="Wiebenga A."/>
            <person name="Kun R.S."/>
            <person name="Lubbers R.J."/>
            <person name="Makela M.R."/>
            <person name="Barry K."/>
            <person name="Chovatia M."/>
            <person name="Clum A."/>
            <person name="Daum C."/>
            <person name="Haridas S."/>
            <person name="He G."/>
            <person name="LaButti K."/>
            <person name="Lipzen A."/>
            <person name="Mondo S."/>
            <person name="Riley R."/>
            <person name="Salamov A."/>
            <person name="Simmons B.A."/>
            <person name="Magnuson J.K."/>
            <person name="Henrissat B."/>
            <person name="Mortensen U.H."/>
            <person name="Larsen T.O."/>
            <person name="Devries R.P."/>
            <person name="Grigoriev I.V."/>
            <person name="Machida M."/>
            <person name="Baker S.E."/>
            <person name="Andersen M.R."/>
        </authorList>
    </citation>
    <scope>NUCLEOTIDE SEQUENCE</scope>
    <source>
        <strain evidence="2">CBS 117612</strain>
    </source>
</reference>
<accession>A0A2G7FQX4</accession>
<name>A0A2G7FQX4_9EURO</name>
<feature type="compositionally biased region" description="Low complexity" evidence="1">
    <location>
        <begin position="197"/>
        <end position="209"/>
    </location>
</feature>
<sequence length="403" mass="44223">MRGKKTQRQSQQTSLETNDASFPDMEIVPPAQEDEMDISDQSLSSAEPRRPSPAGALPIPEQIDGGYVSAYPEQLDFSGANKASITNSSADSATDPNANHVAIVASGHQQSERPELGSLDEPWPSFEISSSDEYPPTLSDDFFTQLLEPFDVSEGESASSHGPGNEFSFNDLDPLPAHFSTLDPSTNPSSMTHDNSAHSLSVNSSNSSSPRGPVDLTGAFNCECTGTALRILEMVVVPVKGSDWSSSERKLYYLKRNISQCIALSGCDSCAQDSGYAMLVLVVYEKITNTLEEVVNWWKRHLDNPVRAANGDSRRGSGFPSEPRKSVHLRAQQPHMAIGPYQIDTMEEHSNVLGTLILLQLRRMVPLVMAMKRCVTSARWEAHLEILKKLNYRIRNLQATLQG</sequence>
<feature type="compositionally biased region" description="Polar residues" evidence="1">
    <location>
        <begin position="182"/>
        <end position="194"/>
    </location>
</feature>
<dbReference type="Proteomes" id="UP000325558">
    <property type="component" value="Unassembled WGS sequence"/>
</dbReference>
<dbReference type="EMBL" id="ML737136">
    <property type="protein sequence ID" value="KAE8342151.1"/>
    <property type="molecule type" value="Genomic_DNA"/>
</dbReference>
<evidence type="ECO:0000313" key="2">
    <source>
        <dbReference type="EMBL" id="KAE8342151.1"/>
    </source>
</evidence>
<feature type="region of interest" description="Disordered" evidence="1">
    <location>
        <begin position="178"/>
        <end position="210"/>
    </location>
</feature>
<dbReference type="OrthoDB" id="2740448at2759"/>
<dbReference type="Proteomes" id="UP000231358">
    <property type="component" value="Unassembled WGS sequence"/>
</dbReference>
<feature type="compositionally biased region" description="Polar residues" evidence="1">
    <location>
        <begin position="8"/>
        <end position="20"/>
    </location>
</feature>
<evidence type="ECO:0000313" key="3">
    <source>
        <dbReference type="EMBL" id="PIG83042.1"/>
    </source>
</evidence>
<dbReference type="EMBL" id="NEXV01000467">
    <property type="protein sequence ID" value="PIG83042.1"/>
    <property type="molecule type" value="Genomic_DNA"/>
</dbReference>
<feature type="region of interest" description="Disordered" evidence="1">
    <location>
        <begin position="1"/>
        <end position="70"/>
    </location>
</feature>
<gene>
    <name evidence="3" type="ORF">AARAC_004909</name>
    <name evidence="2" type="ORF">BDV24DRAFT_162702</name>
</gene>
<evidence type="ECO:0000256" key="1">
    <source>
        <dbReference type="SAM" id="MobiDB-lite"/>
    </source>
</evidence>
<reference evidence="3 4" key="1">
    <citation type="submission" date="2017-05" db="EMBL/GenBank/DDBJ databases">
        <title>Genome sequence for an aflatoxigenic pathogen of Argentinian peanut, Aspergillus arachidicola.</title>
        <authorList>
            <person name="Moore G."/>
            <person name="Beltz S.B."/>
            <person name="Mack B.M."/>
        </authorList>
    </citation>
    <scope>NUCLEOTIDE SEQUENCE [LARGE SCALE GENOMIC DNA]</scope>
    <source>
        <strain evidence="3 4">CBS 117610</strain>
    </source>
</reference>
<dbReference type="AlphaFoldDB" id="A0A2G7FQX4"/>
<evidence type="ECO:0000313" key="4">
    <source>
        <dbReference type="Proteomes" id="UP000231358"/>
    </source>
</evidence>
<feature type="region of interest" description="Disordered" evidence="1">
    <location>
        <begin position="82"/>
        <end position="140"/>
    </location>
</feature>
<proteinExistence type="predicted"/>
<keyword evidence="4" id="KW-1185">Reference proteome</keyword>